<name>A0A1M6M9A3_9FIRM</name>
<evidence type="ECO:0000256" key="1">
    <source>
        <dbReference type="SAM" id="MobiDB-lite"/>
    </source>
</evidence>
<feature type="compositionally biased region" description="Low complexity" evidence="1">
    <location>
        <begin position="128"/>
        <end position="137"/>
    </location>
</feature>
<gene>
    <name evidence="3" type="ORF">SAMN02745219_03369</name>
</gene>
<keyword evidence="4" id="KW-1185">Reference proteome</keyword>
<sequence>MAYVSVEIGKVRLSLPPRQQLNFSNPRRIATINIPGAPPVQQDMGEEETVMSWEGSLIGESAYNDAIELEKLKDSGKETKLLLPGYPELNKTVRIRRFDWQLVRRDRVNYQIELVAIIPPPVVVAPAPQAQPAAQPAPGGGNQDAPPPAPATPQQEHTVVAGDTLWALAQKYLGAGPRWKEIAEANNISDPRKLQIGQKLVIPA</sequence>
<dbReference type="Proteomes" id="UP000184529">
    <property type="component" value="Unassembled WGS sequence"/>
</dbReference>
<reference evidence="4" key="1">
    <citation type="submission" date="2016-11" db="EMBL/GenBank/DDBJ databases">
        <authorList>
            <person name="Varghese N."/>
            <person name="Submissions S."/>
        </authorList>
    </citation>
    <scope>NUCLEOTIDE SEQUENCE [LARGE SCALE GENOMIC DNA]</scope>
    <source>
        <strain evidence="4">DSM 16057</strain>
    </source>
</reference>
<dbReference type="SMART" id="SM00257">
    <property type="entry name" value="LysM"/>
    <property type="match status" value="1"/>
</dbReference>
<dbReference type="AlphaFoldDB" id="A0A1M6M9A3"/>
<dbReference type="CDD" id="cd00118">
    <property type="entry name" value="LysM"/>
    <property type="match status" value="1"/>
</dbReference>
<proteinExistence type="predicted"/>
<evidence type="ECO:0000259" key="2">
    <source>
        <dbReference type="PROSITE" id="PS51782"/>
    </source>
</evidence>
<dbReference type="InterPro" id="IPR036779">
    <property type="entry name" value="LysM_dom_sf"/>
</dbReference>
<feature type="domain" description="LysM" evidence="2">
    <location>
        <begin position="155"/>
        <end position="202"/>
    </location>
</feature>
<feature type="region of interest" description="Disordered" evidence="1">
    <location>
        <begin position="128"/>
        <end position="156"/>
    </location>
</feature>
<dbReference type="PROSITE" id="PS51782">
    <property type="entry name" value="LYSM"/>
    <property type="match status" value="1"/>
</dbReference>
<dbReference type="STRING" id="1121432.SAMN02745219_03369"/>
<dbReference type="Pfam" id="PF01476">
    <property type="entry name" value="LysM"/>
    <property type="match status" value="1"/>
</dbReference>
<protein>
    <submittedName>
        <fullName evidence="3">LysM domain-containing protein</fullName>
    </submittedName>
</protein>
<organism evidence="3 4">
    <name type="scientific">Desulfofundulus thermosubterraneus DSM 16057</name>
    <dbReference type="NCBI Taxonomy" id="1121432"/>
    <lineage>
        <taxon>Bacteria</taxon>
        <taxon>Bacillati</taxon>
        <taxon>Bacillota</taxon>
        <taxon>Clostridia</taxon>
        <taxon>Eubacteriales</taxon>
        <taxon>Peptococcaceae</taxon>
        <taxon>Desulfofundulus</taxon>
    </lineage>
</organism>
<dbReference type="SUPFAM" id="SSF54106">
    <property type="entry name" value="LysM domain"/>
    <property type="match status" value="1"/>
</dbReference>
<dbReference type="Gene3D" id="3.10.350.10">
    <property type="entry name" value="LysM domain"/>
    <property type="match status" value="1"/>
</dbReference>
<dbReference type="EMBL" id="FQZM01000064">
    <property type="protein sequence ID" value="SHJ80045.1"/>
    <property type="molecule type" value="Genomic_DNA"/>
</dbReference>
<evidence type="ECO:0000313" key="4">
    <source>
        <dbReference type="Proteomes" id="UP000184529"/>
    </source>
</evidence>
<accession>A0A1M6M9A3</accession>
<dbReference type="InterPro" id="IPR018392">
    <property type="entry name" value="LysM"/>
</dbReference>
<evidence type="ECO:0000313" key="3">
    <source>
        <dbReference type="EMBL" id="SHJ80045.1"/>
    </source>
</evidence>